<evidence type="ECO:0000256" key="3">
    <source>
        <dbReference type="SAM" id="Phobius"/>
    </source>
</evidence>
<dbReference type="Proteomes" id="UP001165492">
    <property type="component" value="Unassembled WGS sequence"/>
</dbReference>
<keyword evidence="1 3" id="KW-0812">Transmembrane</keyword>
<keyword evidence="2 3" id="KW-1133">Transmembrane helix</keyword>
<dbReference type="PANTHER" id="PTHR37815:SF3">
    <property type="entry name" value="UPF0397 PROTEIN SPR0429"/>
    <property type="match status" value="1"/>
</dbReference>
<evidence type="ECO:0000256" key="1">
    <source>
        <dbReference type="ARBA" id="ARBA00022692"/>
    </source>
</evidence>
<dbReference type="PANTHER" id="PTHR37815">
    <property type="entry name" value="UPF0397 PROTEIN BC_2624-RELATED"/>
    <property type="match status" value="1"/>
</dbReference>
<evidence type="ECO:0000256" key="2">
    <source>
        <dbReference type="ARBA" id="ARBA00022989"/>
    </source>
</evidence>
<dbReference type="Gene3D" id="1.10.1760.20">
    <property type="match status" value="1"/>
</dbReference>
<dbReference type="EMBL" id="JAJHJB010000031">
    <property type="protein sequence ID" value="MCC5467345.1"/>
    <property type="molecule type" value="Genomic_DNA"/>
</dbReference>
<evidence type="ECO:0000313" key="4">
    <source>
        <dbReference type="EMBL" id="MCC5467345.1"/>
    </source>
</evidence>
<organism evidence="4 5">
    <name type="scientific">Pelosinus baikalensis</name>
    <dbReference type="NCBI Taxonomy" id="2892015"/>
    <lineage>
        <taxon>Bacteria</taxon>
        <taxon>Bacillati</taxon>
        <taxon>Bacillota</taxon>
        <taxon>Negativicutes</taxon>
        <taxon>Selenomonadales</taxon>
        <taxon>Sporomusaceae</taxon>
        <taxon>Pelosinus</taxon>
    </lineage>
</organism>
<reference evidence="4" key="1">
    <citation type="submission" date="2021-11" db="EMBL/GenBank/DDBJ databases">
        <title>Description of a new species Pelosinus isolated from the bottom sediments of Lake Baikal.</title>
        <authorList>
            <person name="Zakharyuk A."/>
        </authorList>
    </citation>
    <scope>NUCLEOTIDE SEQUENCE</scope>
    <source>
        <strain evidence="4">Bkl1</strain>
    </source>
</reference>
<accession>A0ABS8HW13</accession>
<name>A0ABS8HW13_9FIRM</name>
<proteinExistence type="predicted"/>
<feature type="transmembrane region" description="Helical" evidence="3">
    <location>
        <begin position="73"/>
        <end position="98"/>
    </location>
</feature>
<sequence>MPSCKAGYIPGDNKVNILEVGKVGVDMKQQSFSQTKQLVYAALGIALVFICTVFVNVRLPIAANGGLIHLGNVPLFIIAILYGRRFGALAGGIGMALFDVVGGWFLWAPFTLAIVGLMGYTVGAICEKHRTLTAYVLALAAACFIKVVGYYGAEWIIYGNWLAPMASIPGNLVQIGVAAVVVLPIVAKLRKHVAVYSWAGGRK</sequence>
<gene>
    <name evidence="4" type="ORF">LMF89_18590</name>
</gene>
<comment type="caution">
    <text evidence="4">The sequence shown here is derived from an EMBL/GenBank/DDBJ whole genome shotgun (WGS) entry which is preliminary data.</text>
</comment>
<keyword evidence="5" id="KW-1185">Reference proteome</keyword>
<feature type="transmembrane region" description="Helical" evidence="3">
    <location>
        <begin position="165"/>
        <end position="187"/>
    </location>
</feature>
<protein>
    <submittedName>
        <fullName evidence="4">ECF transporter S component</fullName>
    </submittedName>
</protein>
<dbReference type="Pfam" id="PF07155">
    <property type="entry name" value="ECF-ribofla_trS"/>
    <property type="match status" value="1"/>
</dbReference>
<keyword evidence="3" id="KW-0472">Membrane</keyword>
<feature type="transmembrane region" description="Helical" evidence="3">
    <location>
        <begin position="104"/>
        <end position="125"/>
    </location>
</feature>
<feature type="transmembrane region" description="Helical" evidence="3">
    <location>
        <begin position="38"/>
        <end position="61"/>
    </location>
</feature>
<feature type="transmembrane region" description="Helical" evidence="3">
    <location>
        <begin position="132"/>
        <end position="153"/>
    </location>
</feature>
<dbReference type="InterPro" id="IPR009825">
    <property type="entry name" value="ECF_substrate-spec-like"/>
</dbReference>
<evidence type="ECO:0000313" key="5">
    <source>
        <dbReference type="Proteomes" id="UP001165492"/>
    </source>
</evidence>